<dbReference type="WBParaSite" id="jg4611">
    <property type="protein sequence ID" value="jg4611"/>
    <property type="gene ID" value="jg4611"/>
</dbReference>
<dbReference type="Proteomes" id="UP000887574">
    <property type="component" value="Unplaced"/>
</dbReference>
<accession>A0A915EC75</accession>
<proteinExistence type="predicted"/>
<organism evidence="1 2">
    <name type="scientific">Ditylenchus dipsaci</name>
    <dbReference type="NCBI Taxonomy" id="166011"/>
    <lineage>
        <taxon>Eukaryota</taxon>
        <taxon>Metazoa</taxon>
        <taxon>Ecdysozoa</taxon>
        <taxon>Nematoda</taxon>
        <taxon>Chromadorea</taxon>
        <taxon>Rhabditida</taxon>
        <taxon>Tylenchina</taxon>
        <taxon>Tylenchomorpha</taxon>
        <taxon>Sphaerularioidea</taxon>
        <taxon>Anguinidae</taxon>
        <taxon>Anguininae</taxon>
        <taxon>Ditylenchus</taxon>
    </lineage>
</organism>
<protein>
    <submittedName>
        <fullName evidence="2">Uncharacterized protein</fullName>
    </submittedName>
</protein>
<sequence length="359" mass="40182">MSLKNKSLKEALGTPSTKRRRSLYRSVLCLTVGEENVNLKMTVVAMKDVFSFDKKSTIRNLIGSLCLFDLYHLCELKLFGELFGFQFYLGKNDLAQNISVAPSPPAAYNYGNVDFALSFKPASIVEIVKVQDEMFPSKVKQYVEYLAETRFFLDVKTRTFDPLTSAFLQKNNYIDAEISVIGIDDLRFICNDGVLQSVLDITCSSGKMQVKLTAWNLFALFLHSFSSNSHGALIRVEHVKAGIFTPNSSSQFAGLFGAIKVSLRLLILTDMCPTGSNHGLFVGTATDGMYKCQIYTQHQLNFKFHDEILVSKVSVQWTGALLVVTVISEQDVQVFSDPENFKIVDAKEIDDLDYPENST</sequence>
<evidence type="ECO:0000313" key="1">
    <source>
        <dbReference type="Proteomes" id="UP000887574"/>
    </source>
</evidence>
<evidence type="ECO:0000313" key="2">
    <source>
        <dbReference type="WBParaSite" id="jg4611"/>
    </source>
</evidence>
<name>A0A915EC75_9BILA</name>
<reference evidence="2" key="1">
    <citation type="submission" date="2022-11" db="UniProtKB">
        <authorList>
            <consortium name="WormBaseParasite"/>
        </authorList>
    </citation>
    <scope>IDENTIFICATION</scope>
</reference>
<keyword evidence="1" id="KW-1185">Reference proteome</keyword>
<dbReference type="AlphaFoldDB" id="A0A915EC75"/>